<dbReference type="Pfam" id="PF00386">
    <property type="entry name" value="C1q"/>
    <property type="match status" value="1"/>
</dbReference>
<dbReference type="Gene3D" id="2.60.120.40">
    <property type="match status" value="1"/>
</dbReference>
<sequence length="198" mass="22197">MWFLCIFIISVQLGHGILDGMTCSDVGAVKLRLEEEKEKRLLLQIDVHRQGREMLLWLIENYLSNLVVNQKLVFDKVVTNEGNGYSAITGTFTATPSKYLVSPAADLVIVIVVNGEYKIHVAVTSTNYFNMGGNSAVFRLNAGHRSQLLLPVQYARMYSNSRWYNPTFSGFLVQPYTIIPISLVLVSSDPCDPKMSKC</sequence>
<evidence type="ECO:0000259" key="2">
    <source>
        <dbReference type="SMART" id="SM00110"/>
    </source>
</evidence>
<feature type="domain" description="C1q" evidence="2">
    <location>
        <begin position="48"/>
        <end position="176"/>
    </location>
</feature>
<reference evidence="3 4" key="1">
    <citation type="submission" date="2024-11" db="EMBL/GenBank/DDBJ databases">
        <title>Chromosome-level genome assembly of the freshwater bivalve Anodonta woodiana.</title>
        <authorList>
            <person name="Chen X."/>
        </authorList>
    </citation>
    <scope>NUCLEOTIDE SEQUENCE [LARGE SCALE GENOMIC DNA]</scope>
    <source>
        <strain evidence="3">MN2024</strain>
        <tissue evidence="3">Gills</tissue>
    </source>
</reference>
<proteinExistence type="predicted"/>
<feature type="chain" id="PRO_5044841902" description="C1q domain-containing protein" evidence="1">
    <location>
        <begin position="17"/>
        <end position="198"/>
    </location>
</feature>
<dbReference type="Proteomes" id="UP001634394">
    <property type="component" value="Unassembled WGS sequence"/>
</dbReference>
<dbReference type="InterPro" id="IPR001073">
    <property type="entry name" value="C1q_dom"/>
</dbReference>
<evidence type="ECO:0000256" key="1">
    <source>
        <dbReference type="SAM" id="SignalP"/>
    </source>
</evidence>
<gene>
    <name evidence="3" type="ORF">ACJMK2_016697</name>
</gene>
<dbReference type="EMBL" id="JBJQND010000015">
    <property type="protein sequence ID" value="KAL3853127.1"/>
    <property type="molecule type" value="Genomic_DNA"/>
</dbReference>
<dbReference type="SUPFAM" id="SSF49842">
    <property type="entry name" value="TNF-like"/>
    <property type="match status" value="1"/>
</dbReference>
<evidence type="ECO:0000313" key="4">
    <source>
        <dbReference type="Proteomes" id="UP001634394"/>
    </source>
</evidence>
<dbReference type="SMART" id="SM00110">
    <property type="entry name" value="C1Q"/>
    <property type="match status" value="1"/>
</dbReference>
<dbReference type="InterPro" id="IPR008983">
    <property type="entry name" value="Tumour_necrosis_fac-like_dom"/>
</dbReference>
<protein>
    <recommendedName>
        <fullName evidence="2">C1q domain-containing protein</fullName>
    </recommendedName>
</protein>
<keyword evidence="1" id="KW-0732">Signal</keyword>
<organism evidence="3 4">
    <name type="scientific">Sinanodonta woodiana</name>
    <name type="common">Chinese pond mussel</name>
    <name type="synonym">Anodonta woodiana</name>
    <dbReference type="NCBI Taxonomy" id="1069815"/>
    <lineage>
        <taxon>Eukaryota</taxon>
        <taxon>Metazoa</taxon>
        <taxon>Spiralia</taxon>
        <taxon>Lophotrochozoa</taxon>
        <taxon>Mollusca</taxon>
        <taxon>Bivalvia</taxon>
        <taxon>Autobranchia</taxon>
        <taxon>Heteroconchia</taxon>
        <taxon>Palaeoheterodonta</taxon>
        <taxon>Unionida</taxon>
        <taxon>Unionoidea</taxon>
        <taxon>Unionidae</taxon>
        <taxon>Unioninae</taxon>
        <taxon>Sinanodonta</taxon>
    </lineage>
</organism>
<dbReference type="AlphaFoldDB" id="A0ABD3UUH4"/>
<keyword evidence="4" id="KW-1185">Reference proteome</keyword>
<comment type="caution">
    <text evidence="3">The sequence shown here is derived from an EMBL/GenBank/DDBJ whole genome shotgun (WGS) entry which is preliminary data.</text>
</comment>
<feature type="signal peptide" evidence="1">
    <location>
        <begin position="1"/>
        <end position="16"/>
    </location>
</feature>
<accession>A0ABD3UUH4</accession>
<name>A0ABD3UUH4_SINWO</name>
<evidence type="ECO:0000313" key="3">
    <source>
        <dbReference type="EMBL" id="KAL3853127.1"/>
    </source>
</evidence>